<sequence>MYAMENQTVKMDPMKQIVMVIHVKIKYHVMKADVYQVAGAVIDTVIKIVPSPIDLNAVKFCQNVSKQSINKTYEELEYGYPNMNHAQHNGARYLFISASSAYFSQPFCYSSLFRKSSYSRKKPLSNSNGITCARTLRSQPNECQYHQSELSADQYLHRA</sequence>
<dbReference type="EMBL" id="JAPWTJ010000651">
    <property type="protein sequence ID" value="KAJ8976608.1"/>
    <property type="molecule type" value="Genomic_DNA"/>
</dbReference>
<protein>
    <submittedName>
        <fullName evidence="1">Uncharacterized protein</fullName>
    </submittedName>
</protein>
<name>A0ABQ9JEI3_9CUCU</name>
<gene>
    <name evidence="1" type="ORF">NQ317_005798</name>
</gene>
<evidence type="ECO:0000313" key="1">
    <source>
        <dbReference type="EMBL" id="KAJ8976608.1"/>
    </source>
</evidence>
<accession>A0ABQ9JEI3</accession>
<reference evidence="1" key="1">
    <citation type="journal article" date="2023" name="Insect Mol. Biol.">
        <title>Genome sequencing provides insights into the evolution of gene families encoding plant cell wall-degrading enzymes in longhorned beetles.</title>
        <authorList>
            <person name="Shin N.R."/>
            <person name="Okamura Y."/>
            <person name="Kirsch R."/>
            <person name="Pauchet Y."/>
        </authorList>
    </citation>
    <scope>NUCLEOTIDE SEQUENCE</scope>
    <source>
        <strain evidence="1">MMC_N1</strain>
    </source>
</reference>
<organism evidence="1 2">
    <name type="scientific">Molorchus minor</name>
    <dbReference type="NCBI Taxonomy" id="1323400"/>
    <lineage>
        <taxon>Eukaryota</taxon>
        <taxon>Metazoa</taxon>
        <taxon>Ecdysozoa</taxon>
        <taxon>Arthropoda</taxon>
        <taxon>Hexapoda</taxon>
        <taxon>Insecta</taxon>
        <taxon>Pterygota</taxon>
        <taxon>Neoptera</taxon>
        <taxon>Endopterygota</taxon>
        <taxon>Coleoptera</taxon>
        <taxon>Polyphaga</taxon>
        <taxon>Cucujiformia</taxon>
        <taxon>Chrysomeloidea</taxon>
        <taxon>Cerambycidae</taxon>
        <taxon>Lamiinae</taxon>
        <taxon>Monochamini</taxon>
        <taxon>Molorchus</taxon>
    </lineage>
</organism>
<proteinExistence type="predicted"/>
<evidence type="ECO:0000313" key="2">
    <source>
        <dbReference type="Proteomes" id="UP001162164"/>
    </source>
</evidence>
<comment type="caution">
    <text evidence="1">The sequence shown here is derived from an EMBL/GenBank/DDBJ whole genome shotgun (WGS) entry which is preliminary data.</text>
</comment>
<keyword evidence="2" id="KW-1185">Reference proteome</keyword>
<dbReference type="Proteomes" id="UP001162164">
    <property type="component" value="Unassembled WGS sequence"/>
</dbReference>